<feature type="non-terminal residue" evidence="1">
    <location>
        <position position="1"/>
    </location>
</feature>
<feature type="non-terminal residue" evidence="1">
    <location>
        <position position="68"/>
    </location>
</feature>
<organism evidence="1 2">
    <name type="scientific">Daphnia magna</name>
    <dbReference type="NCBI Taxonomy" id="35525"/>
    <lineage>
        <taxon>Eukaryota</taxon>
        <taxon>Metazoa</taxon>
        <taxon>Ecdysozoa</taxon>
        <taxon>Arthropoda</taxon>
        <taxon>Crustacea</taxon>
        <taxon>Branchiopoda</taxon>
        <taxon>Diplostraca</taxon>
        <taxon>Cladocera</taxon>
        <taxon>Anomopoda</taxon>
        <taxon>Daphniidae</taxon>
        <taxon>Daphnia</taxon>
    </lineage>
</organism>
<protein>
    <submittedName>
        <fullName evidence="1">Uncharacterized protein</fullName>
    </submittedName>
</protein>
<comment type="caution">
    <text evidence="1">The sequence shown here is derived from an EMBL/GenBank/DDBJ whole genome shotgun (WGS) entry which is preliminary data.</text>
</comment>
<dbReference type="Proteomes" id="UP000076858">
    <property type="component" value="Unassembled WGS sequence"/>
</dbReference>
<name>A0A164DAI0_9CRUS</name>
<reference evidence="1 2" key="1">
    <citation type="submission" date="2016-03" db="EMBL/GenBank/DDBJ databases">
        <title>EvidentialGene: Evidence-directed Construction of Genes on Genomes.</title>
        <authorList>
            <person name="Gilbert D.G."/>
            <person name="Choi J.-H."/>
            <person name="Mockaitis K."/>
            <person name="Colbourne J."/>
            <person name="Pfrender M."/>
        </authorList>
    </citation>
    <scope>NUCLEOTIDE SEQUENCE [LARGE SCALE GENOMIC DNA]</scope>
    <source>
        <strain evidence="1 2">Xinb3</strain>
        <tissue evidence="1">Complete organism</tissue>
    </source>
</reference>
<dbReference type="EMBL" id="LRGB01028293">
    <property type="protein sequence ID" value="KZR95573.1"/>
    <property type="molecule type" value="Genomic_DNA"/>
</dbReference>
<keyword evidence="2" id="KW-1185">Reference proteome</keyword>
<sequence>HAHHQEQLRPFQRIRWSYGVGYQFGRLPWRLRSRNEPPVDSHFTYRRGLINYLTLLNDSNHENRKQIA</sequence>
<evidence type="ECO:0000313" key="2">
    <source>
        <dbReference type="Proteomes" id="UP000076858"/>
    </source>
</evidence>
<dbReference type="AlphaFoldDB" id="A0A164DAI0"/>
<gene>
    <name evidence="1" type="ORF">APZ42_010642</name>
</gene>
<accession>A0A164DAI0</accession>
<evidence type="ECO:0000313" key="1">
    <source>
        <dbReference type="EMBL" id="KZR95573.1"/>
    </source>
</evidence>
<proteinExistence type="predicted"/>